<comment type="caution">
    <text evidence="3">The sequence shown here is derived from an EMBL/GenBank/DDBJ whole genome shotgun (WGS) entry which is preliminary data.</text>
</comment>
<feature type="domain" description="Ice-binding protein C-terminal" evidence="2">
    <location>
        <begin position="184"/>
        <end position="208"/>
    </location>
</feature>
<gene>
    <name evidence="3" type="ORF">PRZ03_05975</name>
</gene>
<dbReference type="NCBIfam" id="TIGR02595">
    <property type="entry name" value="PEP_CTERM"/>
    <property type="match status" value="1"/>
</dbReference>
<keyword evidence="1" id="KW-0732">Signal</keyword>
<dbReference type="EMBL" id="JAQQXT010000003">
    <property type="protein sequence ID" value="MDC8771111.1"/>
    <property type="molecule type" value="Genomic_DNA"/>
</dbReference>
<evidence type="ECO:0000259" key="2">
    <source>
        <dbReference type="Pfam" id="PF07589"/>
    </source>
</evidence>
<organism evidence="3 4">
    <name type="scientific">Roseateles albus</name>
    <dbReference type="NCBI Taxonomy" id="2987525"/>
    <lineage>
        <taxon>Bacteria</taxon>
        <taxon>Pseudomonadati</taxon>
        <taxon>Pseudomonadota</taxon>
        <taxon>Betaproteobacteria</taxon>
        <taxon>Burkholderiales</taxon>
        <taxon>Sphaerotilaceae</taxon>
        <taxon>Roseateles</taxon>
    </lineage>
</organism>
<keyword evidence="4" id="KW-1185">Reference proteome</keyword>
<evidence type="ECO:0000256" key="1">
    <source>
        <dbReference type="SAM" id="SignalP"/>
    </source>
</evidence>
<protein>
    <submittedName>
        <fullName evidence="3">PEP-CTERM sorting domain-containing protein</fullName>
    </submittedName>
</protein>
<sequence>MHQLLKKTFKTGALLGAMTLMGAAQATSAFEGRLANGTASSTCTVSGANKCAMFYNATLDLTILNDWNIGTGTAAAGSAQALAETAGAKQTSFTGWFLPTGDGNLPAGSGNQFKAIWDAAGGNFSSLSAQFDGVQSNYYWSGTEYAPGSLYVWYFGTYNGFQGYDVKFSGLYALAVRPGDVTAAVPEPQTYAMLLAGLGLMGLVARRRSSKQQ</sequence>
<accession>A0ABT5KAZ9</accession>
<evidence type="ECO:0000313" key="3">
    <source>
        <dbReference type="EMBL" id="MDC8771111.1"/>
    </source>
</evidence>
<proteinExistence type="predicted"/>
<reference evidence="3 4" key="1">
    <citation type="submission" date="2022-10" db="EMBL/GenBank/DDBJ databases">
        <title>Paucibacter sp. hw1 Genome sequencing.</title>
        <authorList>
            <person name="Park S."/>
        </authorList>
    </citation>
    <scope>NUCLEOTIDE SEQUENCE [LARGE SCALE GENOMIC DNA]</scope>
    <source>
        <strain evidence="4">hw1</strain>
    </source>
</reference>
<dbReference type="Pfam" id="PF07589">
    <property type="entry name" value="PEP-CTERM"/>
    <property type="match status" value="1"/>
</dbReference>
<feature type="chain" id="PRO_5046901895" evidence="1">
    <location>
        <begin position="27"/>
        <end position="213"/>
    </location>
</feature>
<name>A0ABT5KAZ9_9BURK</name>
<dbReference type="Proteomes" id="UP001221189">
    <property type="component" value="Unassembled WGS sequence"/>
</dbReference>
<evidence type="ECO:0000313" key="4">
    <source>
        <dbReference type="Proteomes" id="UP001221189"/>
    </source>
</evidence>
<dbReference type="InterPro" id="IPR013424">
    <property type="entry name" value="Ice-binding_C"/>
</dbReference>
<feature type="signal peptide" evidence="1">
    <location>
        <begin position="1"/>
        <end position="26"/>
    </location>
</feature>